<feature type="chain" id="PRO_5012182737" evidence="2">
    <location>
        <begin position="23"/>
        <end position="208"/>
    </location>
</feature>
<evidence type="ECO:0000313" key="4">
    <source>
        <dbReference type="Proteomes" id="UP000184330"/>
    </source>
</evidence>
<evidence type="ECO:0000256" key="2">
    <source>
        <dbReference type="SAM" id="SignalP"/>
    </source>
</evidence>
<name>A0A1L7X0E2_9HELO</name>
<dbReference type="AlphaFoldDB" id="A0A1L7X0E2"/>
<keyword evidence="2" id="KW-0732">Signal</keyword>
<dbReference type="Proteomes" id="UP000184330">
    <property type="component" value="Unassembled WGS sequence"/>
</dbReference>
<keyword evidence="4" id="KW-1185">Reference proteome</keyword>
<organism evidence="3 4">
    <name type="scientific">Phialocephala subalpina</name>
    <dbReference type="NCBI Taxonomy" id="576137"/>
    <lineage>
        <taxon>Eukaryota</taxon>
        <taxon>Fungi</taxon>
        <taxon>Dikarya</taxon>
        <taxon>Ascomycota</taxon>
        <taxon>Pezizomycotina</taxon>
        <taxon>Leotiomycetes</taxon>
        <taxon>Helotiales</taxon>
        <taxon>Mollisiaceae</taxon>
        <taxon>Phialocephala</taxon>
        <taxon>Phialocephala fortinii species complex</taxon>
    </lineage>
</organism>
<feature type="signal peptide" evidence="2">
    <location>
        <begin position="1"/>
        <end position="22"/>
    </location>
</feature>
<evidence type="ECO:0000313" key="3">
    <source>
        <dbReference type="EMBL" id="CZR58496.1"/>
    </source>
</evidence>
<feature type="compositionally biased region" description="Basic and acidic residues" evidence="1">
    <location>
        <begin position="58"/>
        <end position="69"/>
    </location>
</feature>
<accession>A0A1L7X0E2</accession>
<gene>
    <name evidence="3" type="ORF">PAC_08388</name>
</gene>
<dbReference type="EMBL" id="FJOG01000012">
    <property type="protein sequence ID" value="CZR58496.1"/>
    <property type="molecule type" value="Genomic_DNA"/>
</dbReference>
<sequence>MRFSAFSAAAVLLGLCLSNVYAESLLTARNTNNDLSTSQLDIVKRGIEELSISRRHPREFSPLKTRDSSTTDISIVQSSEDRKRPKNVQQNKVGEATADGMVITVDGCIAVFVWAGGSLFGAHILEGHEKTVMSDLKSLVGSGAVTAVTIKWPTGAKNELAAVRKGLEDFTFAKGVVDEDDVYTWKAGESTSHDFSATAGDAGHVDLM</sequence>
<protein>
    <submittedName>
        <fullName evidence="3">Uncharacterized protein</fullName>
    </submittedName>
</protein>
<proteinExistence type="predicted"/>
<feature type="region of interest" description="Disordered" evidence="1">
    <location>
        <begin position="58"/>
        <end position="92"/>
    </location>
</feature>
<evidence type="ECO:0000256" key="1">
    <source>
        <dbReference type="SAM" id="MobiDB-lite"/>
    </source>
</evidence>
<reference evidence="3 4" key="1">
    <citation type="submission" date="2016-03" db="EMBL/GenBank/DDBJ databases">
        <authorList>
            <person name="Ploux O."/>
        </authorList>
    </citation>
    <scope>NUCLEOTIDE SEQUENCE [LARGE SCALE GENOMIC DNA]</scope>
    <source>
        <strain evidence="3 4">UAMH 11012</strain>
    </source>
</reference>